<protein>
    <submittedName>
        <fullName evidence="2">3',5'-cyclic adenosine monophosphate phosphodiesterase CpdA</fullName>
        <ecNumber evidence="2">3.1.4.17</ecNumber>
    </submittedName>
</protein>
<dbReference type="GO" id="GO:0004114">
    <property type="term" value="F:3',5'-cyclic-nucleotide phosphodiesterase activity"/>
    <property type="evidence" value="ECO:0007669"/>
    <property type="project" value="UniProtKB-EC"/>
</dbReference>
<proteinExistence type="predicted"/>
<reference evidence="2 3" key="1">
    <citation type="submission" date="2016-01" db="EMBL/GenBank/DDBJ databases">
        <title>Genome sequence of Clostridium neopropionicum X4, DSM-3847.</title>
        <authorList>
            <person name="Poehlein A."/>
            <person name="Beck M.H."/>
            <person name="Bengelsdorf F.R."/>
            <person name="Daniel R."/>
            <person name="Duerre P."/>
        </authorList>
    </citation>
    <scope>NUCLEOTIDE SEQUENCE [LARGE SCALE GENOMIC DNA]</scope>
    <source>
        <strain evidence="2 3">DSM-3847</strain>
    </source>
</reference>
<dbReference type="InterPro" id="IPR004843">
    <property type="entry name" value="Calcineurin-like_PHP"/>
</dbReference>
<comment type="caution">
    <text evidence="2">The sequence shown here is derived from an EMBL/GenBank/DDBJ whole genome shotgun (WGS) entry which is preliminary data.</text>
</comment>
<dbReference type="InterPro" id="IPR051158">
    <property type="entry name" value="Metallophosphoesterase_sf"/>
</dbReference>
<name>A0A136WCR2_9FIRM</name>
<dbReference type="PANTHER" id="PTHR31302:SF22">
    <property type="entry name" value="PHOSPHOESTERASE"/>
    <property type="match status" value="1"/>
</dbReference>
<dbReference type="InterPro" id="IPR029052">
    <property type="entry name" value="Metallo-depent_PP-like"/>
</dbReference>
<dbReference type="EMBL" id="LRVM01000008">
    <property type="protein sequence ID" value="KXL52291.1"/>
    <property type="molecule type" value="Genomic_DNA"/>
</dbReference>
<dbReference type="Pfam" id="PF00149">
    <property type="entry name" value="Metallophos"/>
    <property type="match status" value="1"/>
</dbReference>
<dbReference type="EC" id="3.1.4.17" evidence="2"/>
<keyword evidence="3" id="KW-1185">Reference proteome</keyword>
<gene>
    <name evidence="2" type="primary">cpdA_1</name>
    <name evidence="2" type="ORF">CLNEO_22250</name>
</gene>
<dbReference type="OrthoDB" id="8610138at2"/>
<evidence type="ECO:0000259" key="1">
    <source>
        <dbReference type="Pfam" id="PF00149"/>
    </source>
</evidence>
<dbReference type="SUPFAM" id="SSF56300">
    <property type="entry name" value="Metallo-dependent phosphatases"/>
    <property type="match status" value="1"/>
</dbReference>
<keyword evidence="2" id="KW-0378">Hydrolase</keyword>
<dbReference type="PIRSF" id="PIRSF033094">
    <property type="entry name" value="Pesterase_CT488"/>
    <property type="match status" value="1"/>
</dbReference>
<evidence type="ECO:0000313" key="3">
    <source>
        <dbReference type="Proteomes" id="UP000070539"/>
    </source>
</evidence>
<evidence type="ECO:0000313" key="2">
    <source>
        <dbReference type="EMBL" id="KXL52291.1"/>
    </source>
</evidence>
<accession>A0A136WCR2</accession>
<dbReference type="PATRIC" id="fig|36847.3.peg.2598"/>
<dbReference type="RefSeq" id="WP_066088922.1">
    <property type="nucleotide sequence ID" value="NZ_LRVM01000008.1"/>
</dbReference>
<dbReference type="STRING" id="36847.CLNEO_22250"/>
<sequence>MGLFAIADLHFSFSVEKPMSIFGANWEGHSEKIIHSWKREIQEEDTVLLPGDISWAMKEEDAAADLEAIQSLPGRKIFLEGNHDYWWKSASRLEREYKGMRFLKNDCDRYENIFICGTRGWLCPNDSRFTPQDKKLYEREQNRLRLSLESAMRKGAKEILLMMHFPPVNDKQENSAFLEIMGEYPIKQVVYGHLHGKPSHDSGIQGEWAGIKFHLVSADYLNFCPKKIL</sequence>
<organism evidence="2 3">
    <name type="scientific">Anaerotignum neopropionicum</name>
    <dbReference type="NCBI Taxonomy" id="36847"/>
    <lineage>
        <taxon>Bacteria</taxon>
        <taxon>Bacillati</taxon>
        <taxon>Bacillota</taxon>
        <taxon>Clostridia</taxon>
        <taxon>Lachnospirales</taxon>
        <taxon>Anaerotignaceae</taxon>
        <taxon>Anaerotignum</taxon>
    </lineage>
</organism>
<feature type="domain" description="Calcineurin-like phosphoesterase" evidence="1">
    <location>
        <begin position="5"/>
        <end position="196"/>
    </location>
</feature>
<dbReference type="Gene3D" id="3.60.21.10">
    <property type="match status" value="1"/>
</dbReference>
<dbReference type="InterPro" id="IPR014578">
    <property type="entry name" value="Pesterase_CT488"/>
</dbReference>
<dbReference type="PANTHER" id="PTHR31302">
    <property type="entry name" value="TRANSMEMBRANE PROTEIN WITH METALLOPHOSPHOESTERASE DOMAIN-RELATED"/>
    <property type="match status" value="1"/>
</dbReference>
<dbReference type="AlphaFoldDB" id="A0A136WCR2"/>
<dbReference type="Proteomes" id="UP000070539">
    <property type="component" value="Unassembled WGS sequence"/>
</dbReference>